<keyword evidence="1" id="KW-1133">Transmembrane helix</keyword>
<name>A0A382WK10_9ZZZZ</name>
<evidence type="ECO:0000313" key="2">
    <source>
        <dbReference type="EMBL" id="SVD59276.1"/>
    </source>
</evidence>
<organism evidence="2">
    <name type="scientific">marine metagenome</name>
    <dbReference type="NCBI Taxonomy" id="408172"/>
    <lineage>
        <taxon>unclassified sequences</taxon>
        <taxon>metagenomes</taxon>
        <taxon>ecological metagenomes</taxon>
    </lineage>
</organism>
<feature type="non-terminal residue" evidence="2">
    <location>
        <position position="1"/>
    </location>
</feature>
<protein>
    <recommendedName>
        <fullName evidence="3">ZU5 domain-containing protein</fullName>
    </recommendedName>
</protein>
<dbReference type="AlphaFoldDB" id="A0A382WK10"/>
<dbReference type="EMBL" id="UINC01160557">
    <property type="protein sequence ID" value="SVD59276.1"/>
    <property type="molecule type" value="Genomic_DNA"/>
</dbReference>
<gene>
    <name evidence="2" type="ORF">METZ01_LOCUS412130</name>
</gene>
<reference evidence="2" key="1">
    <citation type="submission" date="2018-05" db="EMBL/GenBank/DDBJ databases">
        <authorList>
            <person name="Lanie J.A."/>
            <person name="Ng W.-L."/>
            <person name="Kazmierczak K.M."/>
            <person name="Andrzejewski T.M."/>
            <person name="Davidsen T.M."/>
            <person name="Wayne K.J."/>
            <person name="Tettelin H."/>
            <person name="Glass J.I."/>
            <person name="Rusch D."/>
            <person name="Podicherti R."/>
            <person name="Tsui H.-C.T."/>
            <person name="Winkler M.E."/>
        </authorList>
    </citation>
    <scope>NUCLEOTIDE SEQUENCE</scope>
</reference>
<feature type="transmembrane region" description="Helical" evidence="1">
    <location>
        <begin position="116"/>
        <end position="138"/>
    </location>
</feature>
<evidence type="ECO:0000256" key="1">
    <source>
        <dbReference type="SAM" id="Phobius"/>
    </source>
</evidence>
<evidence type="ECO:0008006" key="3">
    <source>
        <dbReference type="Google" id="ProtNLM"/>
    </source>
</evidence>
<feature type="non-terminal residue" evidence="2">
    <location>
        <position position="276"/>
    </location>
</feature>
<keyword evidence="1" id="KW-0812">Transmembrane</keyword>
<proteinExistence type="predicted"/>
<accession>A0A382WK10</accession>
<sequence length="276" mass="29260">PVAEEPEKKEEEKLEFTPEGEALGYISADQARVLALQHARDNREVYGPFADRDLVWEVTSTEETEDYYEIRLSYVPAPPFNGEPGAELLTINKIGEIEFRQIVTPPSSRKSPVPTFALLDGVVAVVVVVAVLFATGVFSSGGVTGMAGGSTEETLSGPVTVAIAPDQSALLTSSVGDVTVSVASGSVDSPVDLIYTPLSVADIPGLPDDVINTSRVFDLSVSLDATGPLEDFSFGRPVTVTVDLDLSTIASSENNGSRIVIQHHEGTVGWQELPTT</sequence>
<keyword evidence="1" id="KW-0472">Membrane</keyword>